<dbReference type="RefSeq" id="WP_002688550.1">
    <property type="nucleotide sequence ID" value="NZ_UFTJ01000005.1"/>
</dbReference>
<dbReference type="Proteomes" id="UP000255515">
    <property type="component" value="Unassembled WGS sequence"/>
</dbReference>
<name>A0A380ZZX6_9FLAO</name>
<evidence type="ECO:0008006" key="3">
    <source>
        <dbReference type="Google" id="ProtNLM"/>
    </source>
</evidence>
<evidence type="ECO:0000313" key="2">
    <source>
        <dbReference type="Proteomes" id="UP000255515"/>
    </source>
</evidence>
<sequence>MNGVKFIRENGGLGRRLQGEDFISGLIIYGETATDKRLILSVDELDKAGITATTHPVLHYHASEFFRINEGAKLYVQSVAQSDGNYTEVKVMQNFAEGNIRQIAICDFKRAFNTLSNSVAKLNQIAMELGALNIPLSVLLSVKVQTSEMTALTNLHTLNAERVSVVLGQDKGGRGGYLAATHPSLSCIGAVLGAIAKAKVSESIAWVEKQNLVSTAYPKALTGGTEKARELDSIGFCDGSNLGNYTPQQLEAIHDKGYIFGMKHTGVAGTFLNDSFTATSLESDFAYLENNRTIDKAIRGINKVLIKKISGPAYIDPDTGLLEATGVAALEALCDDVLDQMVRDGEVSGFEVSINPNQQVLRTSKLEVIVRIVPVGTLRKIEVKIGLALSKN</sequence>
<gene>
    <name evidence="1" type="ORF">NCTC11661_02277</name>
</gene>
<protein>
    <recommendedName>
        <fullName evidence="3">Mu-like prophage tail sheath protein gpL</fullName>
    </recommendedName>
</protein>
<dbReference type="InterPro" id="IPR019694">
    <property type="entry name" value="Phage_HP1_Orf23"/>
</dbReference>
<reference evidence="1 2" key="1">
    <citation type="submission" date="2018-06" db="EMBL/GenBank/DDBJ databases">
        <authorList>
            <consortium name="Pathogen Informatics"/>
            <person name="Doyle S."/>
        </authorList>
    </citation>
    <scope>NUCLEOTIDE SEQUENCE [LARGE SCALE GENOMIC DNA]</scope>
    <source>
        <strain evidence="1 2">NCTC11661</strain>
    </source>
</reference>
<dbReference type="EMBL" id="UFTJ01000005">
    <property type="protein sequence ID" value="SUV53130.1"/>
    <property type="molecule type" value="Genomic_DNA"/>
</dbReference>
<organism evidence="1 2">
    <name type="scientific">Bergeyella zoohelcum</name>
    <dbReference type="NCBI Taxonomy" id="1015"/>
    <lineage>
        <taxon>Bacteria</taxon>
        <taxon>Pseudomonadati</taxon>
        <taxon>Bacteroidota</taxon>
        <taxon>Flavobacteriia</taxon>
        <taxon>Flavobacteriales</taxon>
        <taxon>Weeksellaceae</taxon>
        <taxon>Bergeyella</taxon>
    </lineage>
</organism>
<dbReference type="Pfam" id="PF10758">
    <property type="entry name" value="DUF2586"/>
    <property type="match status" value="1"/>
</dbReference>
<dbReference type="AlphaFoldDB" id="A0A380ZZX6"/>
<accession>A0A380ZZX6</accession>
<evidence type="ECO:0000313" key="1">
    <source>
        <dbReference type="EMBL" id="SUV53130.1"/>
    </source>
</evidence>
<proteinExistence type="predicted"/>